<keyword evidence="2" id="KW-0106">Calcium</keyword>
<dbReference type="RefSeq" id="WP_122230424.1">
    <property type="nucleotide sequence ID" value="NZ_RDQO01000004.1"/>
</dbReference>
<dbReference type="Gene3D" id="3.40.50.410">
    <property type="entry name" value="von Willebrand factor, type A domain"/>
    <property type="match status" value="1"/>
</dbReference>
<feature type="signal peptide" evidence="4">
    <location>
        <begin position="1"/>
        <end position="28"/>
    </location>
</feature>
<organism evidence="6 7">
    <name type="scientific">Corticibacter populi</name>
    <dbReference type="NCBI Taxonomy" id="1550736"/>
    <lineage>
        <taxon>Bacteria</taxon>
        <taxon>Pseudomonadati</taxon>
        <taxon>Pseudomonadota</taxon>
        <taxon>Betaproteobacteria</taxon>
        <taxon>Burkholderiales</taxon>
        <taxon>Comamonadaceae</taxon>
        <taxon>Corticibacter</taxon>
    </lineage>
</organism>
<evidence type="ECO:0000313" key="7">
    <source>
        <dbReference type="Proteomes" id="UP000278006"/>
    </source>
</evidence>
<gene>
    <name evidence="6" type="ORF">D8I35_14125</name>
</gene>
<dbReference type="AlphaFoldDB" id="A0A3M6QPJ0"/>
<accession>A0A3M6QPJ0</accession>
<dbReference type="GO" id="GO:0046872">
    <property type="term" value="F:metal ion binding"/>
    <property type="evidence" value="ECO:0007669"/>
    <property type="project" value="UniProtKB-KW"/>
</dbReference>
<dbReference type="InterPro" id="IPR008707">
    <property type="entry name" value="B-propeller_PilY1"/>
</dbReference>
<keyword evidence="7" id="KW-1185">Reference proteome</keyword>
<comment type="caution">
    <text evidence="6">The sequence shown here is derived from an EMBL/GenBank/DDBJ whole genome shotgun (WGS) entry which is preliminary data.</text>
</comment>
<keyword evidence="4" id="KW-0732">Signal</keyword>
<dbReference type="EMBL" id="RDQO01000004">
    <property type="protein sequence ID" value="RMX04984.1"/>
    <property type="molecule type" value="Genomic_DNA"/>
</dbReference>
<feature type="domain" description="PilY1 beta-propeller" evidence="5">
    <location>
        <begin position="627"/>
        <end position="956"/>
    </location>
</feature>
<sequence>MKNHPTATFARTIIGMAIIAAWMPNAWADDLNFSYAPASNTHKPPAPNVIISVDDSGSMATKDSGSSKTRMQVLKDALNETFTADNVPNDAIRIGWMSMNAKTTSGRTTTYPGTEPTIKILDSTVRTEFFNWITGLTPEGGTPAHRMLYRAGEYLKNNTAAWASYPSGSVPAGKNQQYLGCRRSYNVFLTDGSWNFPDMADGTNLTTYGPSWLRQVASLANLTDIGNADGKENQIFPDGTAYDPSSDQTKIYSDKYGAVSATVSYNGAVTALTDWSATRISKPSSASNYENQSDSYGPLYSCQEENNGRSGTRRQYRWTCIARGAPTAFSSYPTLSDLAFYYWATDLQPQIAAANGGEYTLDPQIRHSGVENIGGSGKTLALQEYWNPKNNPATWPHMTMFTVGFGPGAQIDKPDFGSDTWTGGDYQNLLLGNSTTADDKKWGDPELSVSTSGGHDGVGRRAELWHAAINSRGTFVPVTQADQLVTAFKTILNQIISDNTKPMTSVTLTANTLRLDSNMYVSSYDPANWTGTVTAYAVDAGTGAVNNASVWSSAAKMDASTNFHSSRKVFSHNGSQGIEFKWNSLSQAQKNTLKGGSNASDTVGQDRLNYLRGQNVSSLRQRNSIHGDIVNSRIWYYNGDAAYLKKQNKTTVAAEQRKMLYVGANDGMLHGFNPNTGAEVLAYVPRGLYDKLPALTTTDYVHQYYVDGSPFVAEVDTTPSAAAKDKVWKDYLVGTLGAGGKGYFILDVTDPASFAPGNVKLDVTDTADADIGYIFSEPVAEQASATRATQLTRLNDGRWAFVTGNGYNSTNQNSVLLIQYLDGTLMKLTATPASKTAGNGLSAPRLIDLTGDGVPDVAYAGDLSGNLWKFNLSCAADKMGGESCAGDFGVSLGGQPLFTTKDNQPITTAPAFIQHSSAPGLMLTFGTGQNLTNEDRTTTYQQTLYGIHDRAKWKAVSGGALQWQEWQESDAEYQYQTSTYPIALSELQAMTLTANQAATAWTVTGDVDYVNRTTVNDDGESVEIPGTFKKGWYLDLPVTKSRVLRDIEWIQGNWFRVRFTVPAEGGAGGTTDLEETCEPVYSSKEDYVGIFSAISGRSLNLNDEGGFREDPSQGLSIYVSDGEGGQKPVTPPDIPKDEDFPSTGSTGLTPTWRQIQ</sequence>
<dbReference type="Proteomes" id="UP000278006">
    <property type="component" value="Unassembled WGS sequence"/>
</dbReference>
<reference evidence="6 7" key="1">
    <citation type="submission" date="2018-10" db="EMBL/GenBank/DDBJ databases">
        <title>Draft genome of Cortibacter populi DSM10536.</title>
        <authorList>
            <person name="Bernier A.-M."/>
            <person name="Bernard K."/>
        </authorList>
    </citation>
    <scope>NUCLEOTIDE SEQUENCE [LARGE SCALE GENOMIC DNA]</scope>
    <source>
        <strain evidence="6 7">DSM 105136</strain>
    </source>
</reference>
<name>A0A3M6QPJ0_9BURK</name>
<evidence type="ECO:0000256" key="4">
    <source>
        <dbReference type="SAM" id="SignalP"/>
    </source>
</evidence>
<protein>
    <recommendedName>
        <fullName evidence="5">PilY1 beta-propeller domain-containing protein</fullName>
    </recommendedName>
</protein>
<evidence type="ECO:0000256" key="2">
    <source>
        <dbReference type="ARBA" id="ARBA00022837"/>
    </source>
</evidence>
<proteinExistence type="predicted"/>
<evidence type="ECO:0000313" key="6">
    <source>
        <dbReference type="EMBL" id="RMX04984.1"/>
    </source>
</evidence>
<dbReference type="SUPFAM" id="SSF53300">
    <property type="entry name" value="vWA-like"/>
    <property type="match status" value="1"/>
</dbReference>
<feature type="chain" id="PRO_5018245321" description="PilY1 beta-propeller domain-containing protein" evidence="4">
    <location>
        <begin position="29"/>
        <end position="1156"/>
    </location>
</feature>
<feature type="region of interest" description="Disordered" evidence="3">
    <location>
        <begin position="1104"/>
        <end position="1156"/>
    </location>
</feature>
<keyword evidence="1" id="KW-0479">Metal-binding</keyword>
<dbReference type="OrthoDB" id="7156875at2"/>
<dbReference type="Pfam" id="PF05567">
    <property type="entry name" value="T4P_PilY1"/>
    <property type="match status" value="1"/>
</dbReference>
<dbReference type="InterPro" id="IPR036465">
    <property type="entry name" value="vWFA_dom_sf"/>
</dbReference>
<evidence type="ECO:0000256" key="1">
    <source>
        <dbReference type="ARBA" id="ARBA00022723"/>
    </source>
</evidence>
<evidence type="ECO:0000256" key="3">
    <source>
        <dbReference type="SAM" id="MobiDB-lite"/>
    </source>
</evidence>
<feature type="compositionally biased region" description="Polar residues" evidence="3">
    <location>
        <begin position="1142"/>
        <end position="1156"/>
    </location>
</feature>
<evidence type="ECO:0000259" key="5">
    <source>
        <dbReference type="Pfam" id="PF05567"/>
    </source>
</evidence>